<dbReference type="EMBL" id="GBRH01159150">
    <property type="protein sequence ID" value="JAE38746.1"/>
    <property type="molecule type" value="Transcribed_RNA"/>
</dbReference>
<name>A0A0A9HV50_ARUDO</name>
<dbReference type="AlphaFoldDB" id="A0A0A9HV50"/>
<sequence length="25" mass="2802">MTRHNTYDQLACEGNAIGHNNTNNL</sequence>
<proteinExistence type="predicted"/>
<accession>A0A0A9HV50</accession>
<evidence type="ECO:0000313" key="1">
    <source>
        <dbReference type="EMBL" id="JAE38746.1"/>
    </source>
</evidence>
<protein>
    <submittedName>
        <fullName evidence="1">Uncharacterized protein</fullName>
    </submittedName>
</protein>
<reference evidence="1" key="2">
    <citation type="journal article" date="2015" name="Data Brief">
        <title>Shoot transcriptome of the giant reed, Arundo donax.</title>
        <authorList>
            <person name="Barrero R.A."/>
            <person name="Guerrero F.D."/>
            <person name="Moolhuijzen P."/>
            <person name="Goolsby J.A."/>
            <person name="Tidwell J."/>
            <person name="Bellgard S.E."/>
            <person name="Bellgard M.I."/>
        </authorList>
    </citation>
    <scope>NUCLEOTIDE SEQUENCE</scope>
    <source>
        <tissue evidence="1">Shoot tissue taken approximately 20 cm above the soil surface</tissue>
    </source>
</reference>
<reference evidence="1" key="1">
    <citation type="submission" date="2014-09" db="EMBL/GenBank/DDBJ databases">
        <authorList>
            <person name="Magalhaes I.L.F."/>
            <person name="Oliveira U."/>
            <person name="Santos F.R."/>
            <person name="Vidigal T.H.D.A."/>
            <person name="Brescovit A.D."/>
            <person name="Santos A.J."/>
        </authorList>
    </citation>
    <scope>NUCLEOTIDE SEQUENCE</scope>
    <source>
        <tissue evidence="1">Shoot tissue taken approximately 20 cm above the soil surface</tissue>
    </source>
</reference>
<organism evidence="1">
    <name type="scientific">Arundo donax</name>
    <name type="common">Giant reed</name>
    <name type="synonym">Donax arundinaceus</name>
    <dbReference type="NCBI Taxonomy" id="35708"/>
    <lineage>
        <taxon>Eukaryota</taxon>
        <taxon>Viridiplantae</taxon>
        <taxon>Streptophyta</taxon>
        <taxon>Embryophyta</taxon>
        <taxon>Tracheophyta</taxon>
        <taxon>Spermatophyta</taxon>
        <taxon>Magnoliopsida</taxon>
        <taxon>Liliopsida</taxon>
        <taxon>Poales</taxon>
        <taxon>Poaceae</taxon>
        <taxon>PACMAD clade</taxon>
        <taxon>Arundinoideae</taxon>
        <taxon>Arundineae</taxon>
        <taxon>Arundo</taxon>
    </lineage>
</organism>